<dbReference type="SUPFAM" id="SSF53335">
    <property type="entry name" value="S-adenosyl-L-methionine-dependent methyltransferases"/>
    <property type="match status" value="1"/>
</dbReference>
<dbReference type="PANTHER" id="PTHR12303:SF13">
    <property type="match status" value="1"/>
</dbReference>
<proteinExistence type="predicted"/>
<dbReference type="Gene3D" id="3.40.50.150">
    <property type="entry name" value="Vaccinia Virus protein VP39"/>
    <property type="match status" value="1"/>
</dbReference>
<dbReference type="GO" id="GO:0008757">
    <property type="term" value="F:S-adenosylmethionine-dependent methyltransferase activity"/>
    <property type="evidence" value="ECO:0007669"/>
    <property type="project" value="InterPro"/>
</dbReference>
<dbReference type="InterPro" id="IPR012901">
    <property type="entry name" value="CARME"/>
</dbReference>
<dbReference type="SMART" id="SM01296">
    <property type="entry name" value="N2227"/>
    <property type="match status" value="1"/>
</dbReference>
<accession>A0A284QP30</accession>
<reference evidence="3" key="1">
    <citation type="journal article" date="2017" name="Nat. Ecol. Evol.">
        <title>Genome expansion and lineage-specific genetic innovations in the forest pathogenic fungi Armillaria.</title>
        <authorList>
            <person name="Sipos G."/>
            <person name="Prasanna A.N."/>
            <person name="Walter M.C."/>
            <person name="O'Connor E."/>
            <person name="Balint B."/>
            <person name="Krizsan K."/>
            <person name="Kiss B."/>
            <person name="Hess J."/>
            <person name="Varga T."/>
            <person name="Slot J."/>
            <person name="Riley R."/>
            <person name="Boka B."/>
            <person name="Rigling D."/>
            <person name="Barry K."/>
            <person name="Lee J."/>
            <person name="Mihaltcheva S."/>
            <person name="LaButti K."/>
            <person name="Lipzen A."/>
            <person name="Waldron R."/>
            <person name="Moloney N.M."/>
            <person name="Sperisen C."/>
            <person name="Kredics L."/>
            <person name="Vagvoelgyi C."/>
            <person name="Patrignani A."/>
            <person name="Fitzpatrick D."/>
            <person name="Nagy I."/>
            <person name="Doyle S."/>
            <person name="Anderson J.B."/>
            <person name="Grigoriev I.V."/>
            <person name="Gueldener U."/>
            <person name="Muensterkoetter M."/>
            <person name="Nagy L.G."/>
        </authorList>
    </citation>
    <scope>NUCLEOTIDE SEQUENCE [LARGE SCALE GENOMIC DNA]</scope>
    <source>
        <strain evidence="3">C18/9</strain>
    </source>
</reference>
<name>A0A284QP30_ARMOS</name>
<gene>
    <name evidence="2" type="ORF">ARMOST_01469</name>
</gene>
<protein>
    <submittedName>
        <fullName evidence="2">Uncharacterized protein</fullName>
    </submittedName>
</protein>
<evidence type="ECO:0000256" key="1">
    <source>
        <dbReference type="SAM" id="MobiDB-lite"/>
    </source>
</evidence>
<evidence type="ECO:0000313" key="3">
    <source>
        <dbReference type="Proteomes" id="UP000219338"/>
    </source>
</evidence>
<feature type="region of interest" description="Disordered" evidence="1">
    <location>
        <begin position="433"/>
        <end position="453"/>
    </location>
</feature>
<sequence length="577" mass="65180">MPFDILVAVFLPLVILFLVFRVYPTLAWSDIFFLFSAARTEAGIFSPQHAFHSFKRYRQLSMHELSRARAAYVTLGRKHKRIGYDIGYPAKLNTLEKTIEANGKIADAIARLAAVEHDLHEWPAHNISVGLGDLSRVRESLRHFVRDWSTEGAAERKKIFTPILDVLDAVAPGERAGRRVLIPGSGLGRFSWEVSQLGFDTTAVEMSSFMNFAFKFLLSPQATSSLNQHKVYPYAHWFSHQRSNDSLFRAVEFPDVLPRLDGNLRLLQDDFLELPKDQKYDYIVSLFFIDTSSNVFATLEHIHTLLHPDGVWINLGPLLWSSGGAAKLEPSLEELLHAAREIGFTFPQDHPETVDCEYTSDQYAMMQWIYKAQFWIARKKWLAIMKDAQSRHMMAITGTLTMTLHPYWALSRLNMGAPDFSYYRDNTEPLVAQPTAEFPSSPHSDPLSDQAASKRSFANLNTPQLDTYLVIEVVSEDEIEVDNKVRRIVGSKRVAKHRRTGQTLPLPPTPTFSFKCAVSMPQMADADGEEVQTIPAQLPVAASSDPQAHTIALPLPSPLHQSDQLHRHLDIDMSSVN</sequence>
<dbReference type="EMBL" id="FUEG01000001">
    <property type="protein sequence ID" value="SJK98208.1"/>
    <property type="molecule type" value="Genomic_DNA"/>
</dbReference>
<keyword evidence="3" id="KW-1185">Reference proteome</keyword>
<dbReference type="STRING" id="47428.A0A284QP30"/>
<organism evidence="2 3">
    <name type="scientific">Armillaria ostoyae</name>
    <name type="common">Armillaria root rot fungus</name>
    <dbReference type="NCBI Taxonomy" id="47428"/>
    <lineage>
        <taxon>Eukaryota</taxon>
        <taxon>Fungi</taxon>
        <taxon>Dikarya</taxon>
        <taxon>Basidiomycota</taxon>
        <taxon>Agaricomycotina</taxon>
        <taxon>Agaricomycetes</taxon>
        <taxon>Agaricomycetidae</taxon>
        <taxon>Agaricales</taxon>
        <taxon>Marasmiineae</taxon>
        <taxon>Physalacriaceae</taxon>
        <taxon>Armillaria</taxon>
    </lineage>
</organism>
<dbReference type="PANTHER" id="PTHR12303">
    <property type="entry name" value="CARNOSINE N-METHYLTRANSFERASE"/>
    <property type="match status" value="1"/>
</dbReference>
<evidence type="ECO:0000313" key="2">
    <source>
        <dbReference type="EMBL" id="SJK98208.1"/>
    </source>
</evidence>
<dbReference type="AlphaFoldDB" id="A0A284QP30"/>
<dbReference type="OrthoDB" id="978at2759"/>
<dbReference type="Pfam" id="PF07942">
    <property type="entry name" value="CARME"/>
    <property type="match status" value="1"/>
</dbReference>
<dbReference type="InterPro" id="IPR029063">
    <property type="entry name" value="SAM-dependent_MTases_sf"/>
</dbReference>
<dbReference type="OMA" id="WPAHNIS"/>
<dbReference type="Proteomes" id="UP000219338">
    <property type="component" value="Unassembled WGS sequence"/>
</dbReference>